<organism evidence="2 3">
    <name type="scientific">Kroppenstedtia sanguinis</name>
    <dbReference type="NCBI Taxonomy" id="1380684"/>
    <lineage>
        <taxon>Bacteria</taxon>
        <taxon>Bacillati</taxon>
        <taxon>Bacillota</taxon>
        <taxon>Bacilli</taxon>
        <taxon>Bacillales</taxon>
        <taxon>Thermoactinomycetaceae</taxon>
        <taxon>Kroppenstedtia</taxon>
    </lineage>
</organism>
<proteinExistence type="predicted"/>
<keyword evidence="3" id="KW-1185">Reference proteome</keyword>
<evidence type="ECO:0000313" key="2">
    <source>
        <dbReference type="EMBL" id="MFD1425895.1"/>
    </source>
</evidence>
<dbReference type="EC" id="2.3.1.-" evidence="2"/>
<comment type="caution">
    <text evidence="2">The sequence shown here is derived from an EMBL/GenBank/DDBJ whole genome shotgun (WGS) entry which is preliminary data.</text>
</comment>
<protein>
    <submittedName>
        <fullName evidence="2">GNAT family N-acetyltransferase</fullName>
        <ecNumber evidence="2">2.3.1.-</ecNumber>
    </submittedName>
</protein>
<dbReference type="EMBL" id="JBHTNU010000002">
    <property type="protein sequence ID" value="MFD1425895.1"/>
    <property type="molecule type" value="Genomic_DNA"/>
</dbReference>
<dbReference type="InterPro" id="IPR016181">
    <property type="entry name" value="Acyl_CoA_acyltransferase"/>
</dbReference>
<keyword evidence="2" id="KW-0808">Transferase</keyword>
<keyword evidence="2" id="KW-0012">Acyltransferase</keyword>
<dbReference type="Pfam" id="PF00583">
    <property type="entry name" value="Acetyltransf_1"/>
    <property type="match status" value="1"/>
</dbReference>
<dbReference type="Proteomes" id="UP001597282">
    <property type="component" value="Unassembled WGS sequence"/>
</dbReference>
<dbReference type="Gene3D" id="3.40.630.30">
    <property type="match status" value="1"/>
</dbReference>
<accession>A0ABW4C839</accession>
<evidence type="ECO:0000259" key="1">
    <source>
        <dbReference type="Pfam" id="PF00583"/>
    </source>
</evidence>
<reference evidence="3" key="1">
    <citation type="journal article" date="2019" name="Int. J. Syst. Evol. Microbiol.">
        <title>The Global Catalogue of Microorganisms (GCM) 10K type strain sequencing project: providing services to taxonomists for standard genome sequencing and annotation.</title>
        <authorList>
            <consortium name="The Broad Institute Genomics Platform"/>
            <consortium name="The Broad Institute Genome Sequencing Center for Infectious Disease"/>
            <person name="Wu L."/>
            <person name="Ma J."/>
        </authorList>
    </citation>
    <scope>NUCLEOTIDE SEQUENCE [LARGE SCALE GENOMIC DNA]</scope>
    <source>
        <strain evidence="3">S1</strain>
    </source>
</reference>
<gene>
    <name evidence="2" type="ORF">ACFQ4Y_02955</name>
</gene>
<dbReference type="InterPro" id="IPR000182">
    <property type="entry name" value="GNAT_dom"/>
</dbReference>
<dbReference type="SUPFAM" id="SSF55729">
    <property type="entry name" value="Acyl-CoA N-acyltransferases (Nat)"/>
    <property type="match status" value="1"/>
</dbReference>
<name>A0ABW4C839_9BACL</name>
<dbReference type="GO" id="GO:0016746">
    <property type="term" value="F:acyltransferase activity"/>
    <property type="evidence" value="ECO:0007669"/>
    <property type="project" value="UniProtKB-KW"/>
</dbReference>
<feature type="domain" description="N-acetyltransferase" evidence="1">
    <location>
        <begin position="9"/>
        <end position="58"/>
    </location>
</feature>
<sequence>MLLPILSKGGHCLGALTGDRLVGMAVLGGEWIGEKRDQLQMAFLYVSRKYRRQRMARKRMGEIRR</sequence>
<evidence type="ECO:0000313" key="3">
    <source>
        <dbReference type="Proteomes" id="UP001597282"/>
    </source>
</evidence>